<keyword evidence="2" id="KW-0472">Membrane</keyword>
<feature type="compositionally biased region" description="Low complexity" evidence="1">
    <location>
        <begin position="197"/>
        <end position="266"/>
    </location>
</feature>
<feature type="region of interest" description="Disordered" evidence="1">
    <location>
        <begin position="192"/>
        <end position="281"/>
    </location>
</feature>
<protein>
    <submittedName>
        <fullName evidence="4">Peptidoglycan-binding domain-containing protein</fullName>
    </submittedName>
</protein>
<dbReference type="Proteomes" id="UP001595701">
    <property type="component" value="Unassembled WGS sequence"/>
</dbReference>
<dbReference type="Gene3D" id="1.10.101.10">
    <property type="entry name" value="PGBD-like superfamily/PGBD"/>
    <property type="match status" value="1"/>
</dbReference>
<keyword evidence="5" id="KW-1185">Reference proteome</keyword>
<keyword evidence="2" id="KW-1133">Transmembrane helix</keyword>
<comment type="caution">
    <text evidence="4">The sequence shown here is derived from an EMBL/GenBank/DDBJ whole genome shotgun (WGS) entry which is preliminary data.</text>
</comment>
<dbReference type="RefSeq" id="WP_310776281.1">
    <property type="nucleotide sequence ID" value="NZ_JBHRWR010000017.1"/>
</dbReference>
<proteinExistence type="predicted"/>
<feature type="region of interest" description="Disordered" evidence="1">
    <location>
        <begin position="1"/>
        <end position="25"/>
    </location>
</feature>
<dbReference type="Pfam" id="PF01471">
    <property type="entry name" value="PG_binding_1"/>
    <property type="match status" value="1"/>
</dbReference>
<reference evidence="5" key="1">
    <citation type="journal article" date="2019" name="Int. J. Syst. Evol. Microbiol.">
        <title>The Global Catalogue of Microorganisms (GCM) 10K type strain sequencing project: providing services to taxonomists for standard genome sequencing and annotation.</title>
        <authorList>
            <consortium name="The Broad Institute Genomics Platform"/>
            <consortium name="The Broad Institute Genome Sequencing Center for Infectious Disease"/>
            <person name="Wu L."/>
            <person name="Ma J."/>
        </authorList>
    </citation>
    <scope>NUCLEOTIDE SEQUENCE [LARGE SCALE GENOMIC DNA]</scope>
    <source>
        <strain evidence="5">CGMCC 4.7035</strain>
    </source>
</reference>
<keyword evidence="2" id="KW-0812">Transmembrane</keyword>
<dbReference type="SUPFAM" id="SSF47090">
    <property type="entry name" value="PGBD-like"/>
    <property type="match status" value="1"/>
</dbReference>
<evidence type="ECO:0000313" key="4">
    <source>
        <dbReference type="EMBL" id="MFC3576624.1"/>
    </source>
</evidence>
<evidence type="ECO:0000256" key="1">
    <source>
        <dbReference type="SAM" id="MobiDB-lite"/>
    </source>
</evidence>
<feature type="transmembrane region" description="Helical" evidence="2">
    <location>
        <begin position="152"/>
        <end position="176"/>
    </location>
</feature>
<dbReference type="InterPro" id="IPR036366">
    <property type="entry name" value="PGBDSf"/>
</dbReference>
<feature type="compositionally biased region" description="Basic and acidic residues" evidence="1">
    <location>
        <begin position="70"/>
        <end position="81"/>
    </location>
</feature>
<organism evidence="4 5">
    <name type="scientific">Streptomyces yaanensis</name>
    <dbReference type="NCBI Taxonomy" id="1142239"/>
    <lineage>
        <taxon>Bacteria</taxon>
        <taxon>Bacillati</taxon>
        <taxon>Actinomycetota</taxon>
        <taxon>Actinomycetes</taxon>
        <taxon>Kitasatosporales</taxon>
        <taxon>Streptomycetaceae</taxon>
        <taxon>Streptomyces</taxon>
    </lineage>
</organism>
<dbReference type="InterPro" id="IPR002477">
    <property type="entry name" value="Peptidoglycan-bd-like"/>
</dbReference>
<feature type="region of interest" description="Disordered" evidence="1">
    <location>
        <begin position="323"/>
        <end position="345"/>
    </location>
</feature>
<dbReference type="InterPro" id="IPR036365">
    <property type="entry name" value="PGBD-like_sf"/>
</dbReference>
<accession>A0ABV7SI08</accession>
<feature type="region of interest" description="Disordered" evidence="1">
    <location>
        <begin position="59"/>
        <end position="84"/>
    </location>
</feature>
<evidence type="ECO:0000256" key="2">
    <source>
        <dbReference type="SAM" id="Phobius"/>
    </source>
</evidence>
<feature type="compositionally biased region" description="Basic and acidic residues" evidence="1">
    <location>
        <begin position="336"/>
        <end position="345"/>
    </location>
</feature>
<evidence type="ECO:0000313" key="5">
    <source>
        <dbReference type="Proteomes" id="UP001595701"/>
    </source>
</evidence>
<evidence type="ECO:0000259" key="3">
    <source>
        <dbReference type="Pfam" id="PF01471"/>
    </source>
</evidence>
<dbReference type="EMBL" id="JBHRWR010000017">
    <property type="protein sequence ID" value="MFC3576624.1"/>
    <property type="molecule type" value="Genomic_DNA"/>
</dbReference>
<feature type="domain" description="Peptidoglycan binding-like" evidence="3">
    <location>
        <begin position="281"/>
        <end position="338"/>
    </location>
</feature>
<name>A0ABV7SI08_9ACTN</name>
<sequence>MNGTNGQACPECGAPRRPDGTPSCGCTRRASDALRDARTAEAAAAEDFDPLRIRPYVGLGAPTVDGETDAPAHDAAPDETMRLTAVPQEHTPDRAAAAETVSLAAVPDGTAAFSGAAAADETMRLGTVRDVPGTSASAGEEPPVPRRRRWTLLLAAGGAVVAVVAAAGFASGLFSYDPPERKAALPQDVRATLPEKSPSSGSSAPAARASASASASSSASGKPSPSASESPSPSSTSPSPSSSPTPSQAPTTAPAGGSPSPTPSSSHEQPIGPVLRRGDNNAEVKELQLRLTQIGLYSGPAKGRFDSQVENAVRNYQFSRGITGDEWGVYGPATRTKLESETTEP</sequence>
<gene>
    <name evidence="4" type="ORF">ACFOZ0_25740</name>
</gene>